<protein>
    <recommendedName>
        <fullName evidence="2">HTH-type transcriptional regulator AraC-type N-terminal domain-containing protein</fullName>
    </recommendedName>
</protein>
<name>A0A5S9NB46_9GAMM</name>
<dbReference type="Proteomes" id="UP000439591">
    <property type="component" value="Unassembled WGS sequence"/>
</dbReference>
<dbReference type="GO" id="GO:0003700">
    <property type="term" value="F:DNA-binding transcription factor activity"/>
    <property type="evidence" value="ECO:0007669"/>
    <property type="project" value="TreeGrafter"/>
</dbReference>
<dbReference type="InterPro" id="IPR032687">
    <property type="entry name" value="AraC-type_N"/>
</dbReference>
<dbReference type="Proteomes" id="UP000435877">
    <property type="component" value="Unassembled WGS sequence"/>
</dbReference>
<dbReference type="GO" id="GO:0005829">
    <property type="term" value="C:cytosol"/>
    <property type="evidence" value="ECO:0007669"/>
    <property type="project" value="TreeGrafter"/>
</dbReference>
<dbReference type="RefSeq" id="WP_159267666.1">
    <property type="nucleotide sequence ID" value="NZ_CACSIK010000001.1"/>
</dbReference>
<dbReference type="PANTHER" id="PTHR47894">
    <property type="entry name" value="HTH-TYPE TRANSCRIPTIONAL REGULATOR GADX"/>
    <property type="match status" value="1"/>
</dbReference>
<dbReference type="Pfam" id="PF12625">
    <property type="entry name" value="Arabinose_bd"/>
    <property type="match status" value="1"/>
</dbReference>
<sequence>MKPALTEDDDVLHALHAACKDLGIDLKDVLVKLQLSEKLLSQAGQLVPSHLLNIVLETIAKDFHCHDIALHIARKLQSPQLGLPTMLMALSSDVAAGLNHASHYTAFYHDTGYWQSQISGDHVTLFKSTNSFSQKYYRQRNLLGTAQMFLLLSNLSGHLWRPDKVDFSFADPGANFSKTFHDFFDCDIRFDQANDAIHFPVDYLEFSIHSSDPTLLRSMELHIKSLHEELLHNRNFIERARLLLDERLRFSHCSEDELAFYMDLSTADLKRELQSANTDFDSLLEQQVCKRASHYQSQVHVPNDVIASMLMPDNTPHFYELFYSE</sequence>
<proteinExistence type="predicted"/>
<dbReference type="AlphaFoldDB" id="A0A5S9NB46"/>
<evidence type="ECO:0000256" key="1">
    <source>
        <dbReference type="ARBA" id="ARBA00023125"/>
    </source>
</evidence>
<gene>
    <name evidence="4" type="ORF">IHBHHGIJ_01020</name>
    <name evidence="3" type="ORF">KFEGEMFD_00131</name>
</gene>
<dbReference type="OrthoDB" id="6712050at2"/>
<dbReference type="PANTHER" id="PTHR47894:SF4">
    <property type="entry name" value="HTH-TYPE TRANSCRIPTIONAL REGULATOR GADX"/>
    <property type="match status" value="1"/>
</dbReference>
<dbReference type="EMBL" id="CACSIM010000001">
    <property type="protein sequence ID" value="CAA0078977.1"/>
    <property type="molecule type" value="Genomic_DNA"/>
</dbReference>
<dbReference type="GO" id="GO:0000976">
    <property type="term" value="F:transcription cis-regulatory region binding"/>
    <property type="evidence" value="ECO:0007669"/>
    <property type="project" value="TreeGrafter"/>
</dbReference>
<organism evidence="4 5">
    <name type="scientific">Zhongshania aliphaticivorans</name>
    <dbReference type="NCBI Taxonomy" id="1470434"/>
    <lineage>
        <taxon>Bacteria</taxon>
        <taxon>Pseudomonadati</taxon>
        <taxon>Pseudomonadota</taxon>
        <taxon>Gammaproteobacteria</taxon>
        <taxon>Cellvibrionales</taxon>
        <taxon>Spongiibacteraceae</taxon>
        <taxon>Zhongshania</taxon>
    </lineage>
</organism>
<evidence type="ECO:0000313" key="4">
    <source>
        <dbReference type="EMBL" id="CAA0086350.1"/>
    </source>
</evidence>
<reference evidence="5 6" key="1">
    <citation type="submission" date="2019-11" db="EMBL/GenBank/DDBJ databases">
        <authorList>
            <person name="Holert J."/>
        </authorList>
    </citation>
    <scope>NUCLEOTIDE SEQUENCE [LARGE SCALE GENOMIC DNA]</scope>
    <source>
        <strain evidence="3">BC3_2A</strain>
        <strain evidence="4">SB11_1A</strain>
    </source>
</reference>
<evidence type="ECO:0000259" key="2">
    <source>
        <dbReference type="Pfam" id="PF12625"/>
    </source>
</evidence>
<accession>A0A5S9NB46</accession>
<evidence type="ECO:0000313" key="5">
    <source>
        <dbReference type="Proteomes" id="UP000435877"/>
    </source>
</evidence>
<evidence type="ECO:0000313" key="6">
    <source>
        <dbReference type="Proteomes" id="UP000439591"/>
    </source>
</evidence>
<feature type="domain" description="HTH-type transcriptional regulator AraC-type N-terminal" evidence="2">
    <location>
        <begin position="23"/>
        <end position="205"/>
    </location>
</feature>
<keyword evidence="5" id="KW-1185">Reference proteome</keyword>
<evidence type="ECO:0000313" key="3">
    <source>
        <dbReference type="EMBL" id="CAA0078977.1"/>
    </source>
</evidence>
<dbReference type="EMBL" id="CACSIK010000001">
    <property type="protein sequence ID" value="CAA0086350.1"/>
    <property type="molecule type" value="Genomic_DNA"/>
</dbReference>
<keyword evidence="1" id="KW-0238">DNA-binding</keyword>